<gene>
    <name evidence="1" type="ORF">SAMN05444167_0130</name>
</gene>
<dbReference type="Proteomes" id="UP000182427">
    <property type="component" value="Chromosome I"/>
</dbReference>
<dbReference type="InterPro" id="IPR031876">
    <property type="entry name" value="DUF4760"/>
</dbReference>
<dbReference type="EMBL" id="LT629690">
    <property type="protein sequence ID" value="SDE68216.1"/>
    <property type="molecule type" value="Genomic_DNA"/>
</dbReference>
<reference evidence="2" key="1">
    <citation type="submission" date="2016-10" db="EMBL/GenBank/DDBJ databases">
        <authorList>
            <person name="Varghese N."/>
            <person name="Submissions S."/>
        </authorList>
    </citation>
    <scope>NUCLEOTIDE SEQUENCE [LARGE SCALE GENOMIC DNA]</scope>
    <source>
        <strain evidence="2">GAS232</strain>
    </source>
</reference>
<dbReference type="AlphaFoldDB" id="A0A1G7EXN1"/>
<sequence length="142" mass="16073">MATPADADIVLKLYELRREEVMRKARNYVGMEFWPASVDEFREIHKPTNPNNVYWRQVITFWEMAAQLPLHGAVDSDLFLATQGEALFIRAKFADISEEATGNTFMPNTKKLVDGSEKAQAQFEAVKKQLAARRAQVVAAKA</sequence>
<organism evidence="1 2">
    <name type="scientific">Terriglobus roseus</name>
    <dbReference type="NCBI Taxonomy" id="392734"/>
    <lineage>
        <taxon>Bacteria</taxon>
        <taxon>Pseudomonadati</taxon>
        <taxon>Acidobacteriota</taxon>
        <taxon>Terriglobia</taxon>
        <taxon>Terriglobales</taxon>
        <taxon>Acidobacteriaceae</taxon>
        <taxon>Terriglobus</taxon>
    </lineage>
</organism>
<evidence type="ECO:0000313" key="1">
    <source>
        <dbReference type="EMBL" id="SDE68216.1"/>
    </source>
</evidence>
<protein>
    <submittedName>
        <fullName evidence="1">Uncharacterized protein</fullName>
    </submittedName>
</protein>
<dbReference type="OrthoDB" id="128879at2"/>
<evidence type="ECO:0000313" key="2">
    <source>
        <dbReference type="Proteomes" id="UP000182427"/>
    </source>
</evidence>
<keyword evidence="2" id="KW-1185">Reference proteome</keyword>
<dbReference type="Pfam" id="PF15956">
    <property type="entry name" value="DUF4760"/>
    <property type="match status" value="1"/>
</dbReference>
<name>A0A1G7EXN1_9BACT</name>
<accession>A0A1G7EXN1</accession>
<proteinExistence type="predicted"/>
<dbReference type="RefSeq" id="WP_083343454.1">
    <property type="nucleotide sequence ID" value="NZ_LT629690.1"/>
</dbReference>